<evidence type="ECO:0000256" key="2">
    <source>
        <dbReference type="ARBA" id="ARBA00022525"/>
    </source>
</evidence>
<keyword evidence="3" id="KW-0325">Glycoprotein</keyword>
<gene>
    <name evidence="4" type="ORF">ACF05T_20805</name>
</gene>
<keyword evidence="2" id="KW-0964">Secreted</keyword>
<evidence type="ECO:0000256" key="3">
    <source>
        <dbReference type="ARBA" id="ARBA00023180"/>
    </source>
</evidence>
<dbReference type="InterPro" id="IPR037120">
    <property type="entry name" value="Haem_peroxidase_sf_animal"/>
</dbReference>
<organism evidence="4 5">
    <name type="scientific">Streptomyces lateritius</name>
    <dbReference type="NCBI Taxonomy" id="67313"/>
    <lineage>
        <taxon>Bacteria</taxon>
        <taxon>Bacillati</taxon>
        <taxon>Actinomycetota</taxon>
        <taxon>Actinomycetes</taxon>
        <taxon>Kitasatosporales</taxon>
        <taxon>Streptomycetaceae</taxon>
        <taxon>Streptomyces</taxon>
    </lineage>
</organism>
<dbReference type="InterPro" id="IPR019791">
    <property type="entry name" value="Haem_peroxidase_animal"/>
</dbReference>
<dbReference type="CDD" id="cd09819">
    <property type="entry name" value="An_peroxidase_bacterial_1"/>
    <property type="match status" value="1"/>
</dbReference>
<dbReference type="GO" id="GO:0004601">
    <property type="term" value="F:peroxidase activity"/>
    <property type="evidence" value="ECO:0007669"/>
    <property type="project" value="UniProtKB-KW"/>
</dbReference>
<comment type="subcellular location">
    <subcellularLocation>
        <location evidence="1">Secreted</location>
    </subcellularLocation>
</comment>
<dbReference type="PANTHER" id="PTHR11475">
    <property type="entry name" value="OXIDASE/PEROXIDASE"/>
    <property type="match status" value="1"/>
</dbReference>
<dbReference type="PROSITE" id="PS50292">
    <property type="entry name" value="PEROXIDASE_3"/>
    <property type="match status" value="1"/>
</dbReference>
<dbReference type="RefSeq" id="WP_391935640.1">
    <property type="nucleotide sequence ID" value="NZ_JBIBSM010000010.1"/>
</dbReference>
<dbReference type="Gene3D" id="1.10.640.10">
    <property type="entry name" value="Haem peroxidase domain superfamily, animal type"/>
    <property type="match status" value="1"/>
</dbReference>
<evidence type="ECO:0000313" key="4">
    <source>
        <dbReference type="EMBL" id="MFF8278521.1"/>
    </source>
</evidence>
<protein>
    <submittedName>
        <fullName evidence="4">Heme peroxidase family protein</fullName>
    </submittedName>
</protein>
<dbReference type="EMBL" id="JBIBSM010000010">
    <property type="protein sequence ID" value="MFF8278521.1"/>
    <property type="molecule type" value="Genomic_DNA"/>
</dbReference>
<sequence>MPGEDSDTVRVRRLDGHLGDAGQMTVGMAGAGESLGLPASSIRNHARVTRGLGYVPESSLSTGLFGRMFRRLDPYIPDDTRIEAIARLMSEPAGAALDGKIPAGYTYLGQFIDHDITFDPTSSLQRWNDPDALVNFRTPRFDLDSVYGRGPADQPYLYEKVPGVEGIHFAIGRAKGDAKAELDLPRDSRGIALIGDPRNDENVILSQLQLTFMLFHNRICDWLTANDAAEYERHRRADEGVFDCAQRLVRWHYQWIVVHDFLKRIVDAVTYKDVLRHEPLIPQGEPVEQVRLRFFSWRHRPFVPVEFAVAAYRFGHSMVRPAYTLNARVGPLPVFTPESVSEPGGELRHLGGFRRLPADWQVDWRRFFDLGDTAHLQHARRIDRYLAPPLLDLPPELAGGSMADLARRNLTRGARLGLPSGQQVALAIGAEPLDYEDLDLPGRGPAPLWYYVLREAELHDGGRTLGTVGSRIVSEVFLGMLSADPFSYLTTSPGWKPVLCGARPGDFTMADLIDFTGFGVSPQPSPAARRGAR</sequence>
<dbReference type="PANTHER" id="PTHR11475:SF4">
    <property type="entry name" value="CHORION PEROXIDASE"/>
    <property type="match status" value="1"/>
</dbReference>
<dbReference type="Proteomes" id="UP001603013">
    <property type="component" value="Unassembled WGS sequence"/>
</dbReference>
<comment type="caution">
    <text evidence="4">The sequence shown here is derived from an EMBL/GenBank/DDBJ whole genome shotgun (WGS) entry which is preliminary data.</text>
</comment>
<accession>A0ABW6YF97</accession>
<evidence type="ECO:0000256" key="1">
    <source>
        <dbReference type="ARBA" id="ARBA00004613"/>
    </source>
</evidence>
<keyword evidence="4" id="KW-0560">Oxidoreductase</keyword>
<name>A0ABW6YF97_9ACTN</name>
<reference evidence="4 5" key="1">
    <citation type="submission" date="2024-10" db="EMBL/GenBank/DDBJ databases">
        <title>The Natural Products Discovery Center: Release of the First 8490 Sequenced Strains for Exploring Actinobacteria Biosynthetic Diversity.</title>
        <authorList>
            <person name="Kalkreuter E."/>
            <person name="Kautsar S.A."/>
            <person name="Yang D."/>
            <person name="Bader C.D."/>
            <person name="Teijaro C.N."/>
            <person name="Fluegel L."/>
            <person name="Davis C.M."/>
            <person name="Simpson J.R."/>
            <person name="Lauterbach L."/>
            <person name="Steele A.D."/>
            <person name="Gui C."/>
            <person name="Meng S."/>
            <person name="Li G."/>
            <person name="Viehrig K."/>
            <person name="Ye F."/>
            <person name="Su P."/>
            <person name="Kiefer A.F."/>
            <person name="Nichols A."/>
            <person name="Cepeda A.J."/>
            <person name="Yan W."/>
            <person name="Fan B."/>
            <person name="Jiang Y."/>
            <person name="Adhikari A."/>
            <person name="Zheng C.-J."/>
            <person name="Schuster L."/>
            <person name="Cowan T.M."/>
            <person name="Smanski M.J."/>
            <person name="Chevrette M.G."/>
            <person name="De Carvalho L.P.S."/>
            <person name="Shen B."/>
        </authorList>
    </citation>
    <scope>NUCLEOTIDE SEQUENCE [LARGE SCALE GENOMIC DNA]</scope>
    <source>
        <strain evidence="4 5">NPDC015755</strain>
    </source>
</reference>
<keyword evidence="4" id="KW-0575">Peroxidase</keyword>
<dbReference type="SUPFAM" id="SSF48113">
    <property type="entry name" value="Heme-dependent peroxidases"/>
    <property type="match status" value="1"/>
</dbReference>
<keyword evidence="5" id="KW-1185">Reference proteome</keyword>
<dbReference type="Pfam" id="PF03098">
    <property type="entry name" value="An_peroxidase"/>
    <property type="match status" value="1"/>
</dbReference>
<evidence type="ECO:0000313" key="5">
    <source>
        <dbReference type="Proteomes" id="UP001603013"/>
    </source>
</evidence>
<dbReference type="InterPro" id="IPR010255">
    <property type="entry name" value="Haem_peroxidase_sf"/>
</dbReference>
<proteinExistence type="predicted"/>